<dbReference type="InterPro" id="IPR058498">
    <property type="entry name" value="DUF8185"/>
</dbReference>
<evidence type="ECO:0000259" key="1">
    <source>
        <dbReference type="Pfam" id="PF26035"/>
    </source>
</evidence>
<protein>
    <submittedName>
        <fullName evidence="3">Uncharacterized protein</fullName>
    </submittedName>
</protein>
<proteinExistence type="predicted"/>
<dbReference type="KEGG" id="kvr:CIB50_0002063"/>
<dbReference type="Pfam" id="PF26035">
    <property type="entry name" value="DUF8010"/>
    <property type="match status" value="1"/>
</dbReference>
<sequence>MSTPHENAAENPAEGFALLDQRDAADLATYVSRARSVDPQAAVRLQGMDRVLAVWVSVIHPAGLLDTAPVVLGLRTMALAESSGLDTTVAASAITDRLARVSTQAVPAGDDAVWLSAPPQQVNAPWAGIVAPRTGWSALGTVAAHHVRDVARRGVQAVSDAVPADSGAAIVQKVRSRVWGASSGWGPLDGPEIPDGAAFALDVLGFIPSPDSDVHVAAEQTGQWLRLSTVAGHVLVKLRR</sequence>
<organism evidence="3 4">
    <name type="scientific">Kocuria varians</name>
    <name type="common">Micrococcus varians</name>
    <dbReference type="NCBI Taxonomy" id="1272"/>
    <lineage>
        <taxon>Bacteria</taxon>
        <taxon>Bacillati</taxon>
        <taxon>Actinomycetota</taxon>
        <taxon>Actinomycetes</taxon>
        <taxon>Micrococcales</taxon>
        <taxon>Micrococcaceae</taxon>
        <taxon>Kocuria</taxon>
    </lineage>
</organism>
<evidence type="ECO:0000259" key="2">
    <source>
        <dbReference type="Pfam" id="PF26572"/>
    </source>
</evidence>
<dbReference type="RefSeq" id="WP_094394146.1">
    <property type="nucleotide sequence ID" value="NZ_CP059343.1"/>
</dbReference>
<accession>A0A7D7L0K1</accession>
<dbReference type="InterPro" id="IPR058323">
    <property type="entry name" value="DUF8010"/>
</dbReference>
<feature type="domain" description="DUF8010" evidence="1">
    <location>
        <begin position="14"/>
        <end position="107"/>
    </location>
</feature>
<name>A0A7D7L0K1_KOCVA</name>
<dbReference type="Proteomes" id="UP000216825">
    <property type="component" value="Chromosome"/>
</dbReference>
<dbReference type="AlphaFoldDB" id="A0A7D7L0K1"/>
<gene>
    <name evidence="3" type="ORF">CIB50_0002063</name>
</gene>
<reference evidence="4" key="1">
    <citation type="submission" date="2017-08" db="EMBL/GenBank/DDBJ databases">
        <title>Draft Genome Sequence of Kocuria varians 80.</title>
        <authorList>
            <person name="Minaev M."/>
            <person name="Kurbakov K.A."/>
            <person name="Solodovnikova G.I."/>
            <person name="Kuznetsova O.A."/>
            <person name="Lisitsyn A.B."/>
        </authorList>
    </citation>
    <scope>NUCLEOTIDE SEQUENCE [LARGE SCALE GENOMIC DNA]</scope>
    <source>
        <strain evidence="4">80</strain>
    </source>
</reference>
<dbReference type="EMBL" id="CP059343">
    <property type="protein sequence ID" value="QMS57326.1"/>
    <property type="molecule type" value="Genomic_DNA"/>
</dbReference>
<feature type="domain" description="DUF8185" evidence="2">
    <location>
        <begin position="132"/>
        <end position="237"/>
    </location>
</feature>
<dbReference type="Pfam" id="PF26572">
    <property type="entry name" value="DUF8185"/>
    <property type="match status" value="1"/>
</dbReference>
<evidence type="ECO:0000313" key="3">
    <source>
        <dbReference type="EMBL" id="QMS57326.1"/>
    </source>
</evidence>
<keyword evidence="4" id="KW-1185">Reference proteome</keyword>
<reference evidence="3 4" key="2">
    <citation type="submission" date="2020-07" db="EMBL/GenBank/DDBJ databases">
        <title>Genome of starter culture bacteria Kocuria salsicia reveals its technological properties and safety for usage in meat industry.</title>
        <authorList>
            <person name="Michael M."/>
            <person name="Konstantin K."/>
            <person name="Evgenii K."/>
            <person name="Galina S."/>
            <person name="Oksana K."/>
            <person name="Andrei L."/>
        </authorList>
    </citation>
    <scope>NUCLEOTIDE SEQUENCE [LARGE SCALE GENOMIC DNA]</scope>
    <source>
        <strain evidence="3 4">80</strain>
    </source>
</reference>
<evidence type="ECO:0000313" key="4">
    <source>
        <dbReference type="Proteomes" id="UP000216825"/>
    </source>
</evidence>